<keyword evidence="1" id="KW-0614">Plasmid</keyword>
<reference evidence="1" key="2">
    <citation type="submission" date="2024-06" db="EMBL/GenBank/DDBJ databases">
        <authorList>
            <person name="Deng Y."/>
        </authorList>
    </citation>
    <scope>NUCLEOTIDE SEQUENCE</scope>
    <source>
        <strain evidence="1">TCYB15</strain>
        <plasmid evidence="1">pZYJ04</plasmid>
    </source>
</reference>
<reference evidence="1" key="1">
    <citation type="journal article" date="2020" name="Int. J. Syst. Evol. Microbiol.">
        <title>Notification of changes in taxonomic opinion previously published outside the IJSEM.</title>
        <authorList>
            <person name="Oren A."/>
            <person name="Garrity G."/>
        </authorList>
    </citation>
    <scope>NUCLEOTIDE SEQUENCE</scope>
    <source>
        <strain evidence="1">TCYB15</strain>
    </source>
</reference>
<dbReference type="AlphaFoldDB" id="A0AAU8C876"/>
<geneLocation type="plasmid" evidence="1">
    <name>pZYJ04</name>
</geneLocation>
<accession>A0AAU8C876</accession>
<proteinExistence type="predicted"/>
<dbReference type="EMBL" id="CP159197">
    <property type="protein sequence ID" value="XCF12255.1"/>
    <property type="molecule type" value="Genomic_DNA"/>
</dbReference>
<organism evidence="1">
    <name type="scientific">Sulfitobacter sp. TCYB15</name>
    <dbReference type="NCBI Taxonomy" id="3229275"/>
    <lineage>
        <taxon>Bacteria</taxon>
        <taxon>Pseudomonadati</taxon>
        <taxon>Pseudomonadota</taxon>
        <taxon>Alphaproteobacteria</taxon>
        <taxon>Rhodobacterales</taxon>
        <taxon>Roseobacteraceae</taxon>
        <taxon>Sulfitobacter</taxon>
    </lineage>
</organism>
<protein>
    <submittedName>
        <fullName evidence="1">Uncharacterized protein</fullName>
    </submittedName>
</protein>
<evidence type="ECO:0000313" key="1">
    <source>
        <dbReference type="EMBL" id="XCF12255.1"/>
    </source>
</evidence>
<gene>
    <name evidence="1" type="ORF">ABM428_17525</name>
</gene>
<dbReference type="KEGG" id="suly:ABM428_17525"/>
<name>A0AAU8C876_9RHOB</name>
<dbReference type="RefSeq" id="WP_353628669.1">
    <property type="nucleotide sequence ID" value="NZ_CP159197.1"/>
</dbReference>
<sequence length="75" mass="8180">MRTNHLAEWRRMAREGKLVLPALAEELSFAALVVREDVDVSPEPAQLSPLNLICGDVTVRAAHRQRGSGGFSPDA</sequence>